<name>A0A8H3R5T9_9GLOM</name>
<comment type="caution">
    <text evidence="2">The sequence shown here is derived from an EMBL/GenBank/DDBJ whole genome shotgun (WGS) entry which is preliminary data.</text>
</comment>
<evidence type="ECO:0000313" key="3">
    <source>
        <dbReference type="Proteomes" id="UP000615446"/>
    </source>
</evidence>
<dbReference type="EMBL" id="BLAL01000356">
    <property type="protein sequence ID" value="GET04512.1"/>
    <property type="molecule type" value="Genomic_DNA"/>
</dbReference>
<evidence type="ECO:0000313" key="2">
    <source>
        <dbReference type="EMBL" id="GET04512.1"/>
    </source>
</evidence>
<feature type="region of interest" description="Disordered" evidence="1">
    <location>
        <begin position="123"/>
        <end position="145"/>
    </location>
</feature>
<evidence type="ECO:0000256" key="1">
    <source>
        <dbReference type="SAM" id="MobiDB-lite"/>
    </source>
</evidence>
<dbReference type="AlphaFoldDB" id="A0A8H3R5T9"/>
<dbReference type="Proteomes" id="UP000615446">
    <property type="component" value="Unassembled WGS sequence"/>
</dbReference>
<protein>
    <submittedName>
        <fullName evidence="2">Uncharacterized protein</fullName>
    </submittedName>
</protein>
<proteinExistence type="predicted"/>
<gene>
    <name evidence="2" type="ORF">RCL2_003081400</name>
</gene>
<accession>A0A8H3R5T9</accession>
<reference evidence="2" key="1">
    <citation type="submission" date="2019-10" db="EMBL/GenBank/DDBJ databases">
        <title>Conservation and host-specific expression of non-tandemly repeated heterogenous ribosome RNA gene in arbuscular mycorrhizal fungi.</title>
        <authorList>
            <person name="Maeda T."/>
            <person name="Kobayashi Y."/>
            <person name="Nakagawa T."/>
            <person name="Ezawa T."/>
            <person name="Yamaguchi K."/>
            <person name="Bino T."/>
            <person name="Nishimoto Y."/>
            <person name="Shigenobu S."/>
            <person name="Kawaguchi M."/>
        </authorList>
    </citation>
    <scope>NUCLEOTIDE SEQUENCE</scope>
    <source>
        <strain evidence="2">HR1</strain>
    </source>
</reference>
<organism evidence="2 3">
    <name type="scientific">Rhizophagus clarus</name>
    <dbReference type="NCBI Taxonomy" id="94130"/>
    <lineage>
        <taxon>Eukaryota</taxon>
        <taxon>Fungi</taxon>
        <taxon>Fungi incertae sedis</taxon>
        <taxon>Mucoromycota</taxon>
        <taxon>Glomeromycotina</taxon>
        <taxon>Glomeromycetes</taxon>
        <taxon>Glomerales</taxon>
        <taxon>Glomeraceae</taxon>
        <taxon>Rhizophagus</taxon>
    </lineage>
</organism>
<sequence>MQVVDEHFLKMAENTESNDEPSKSFIRKCYEDLITVFMNKNIKLCISGTPGIRNRYYILYHPAKSHQTVIYDDYISEMMDHQILQSGGRFDFRSLEPDIGLFTTSAIETNVDAKYYPETILVKERREESPGSGNKEKNVKSDFEE</sequence>